<evidence type="ECO:0000256" key="16">
    <source>
        <dbReference type="SAM" id="MobiDB-lite"/>
    </source>
</evidence>
<dbReference type="CDD" id="cd15526">
    <property type="entry name" value="PHD1_MOZ_d4"/>
    <property type="match status" value="1"/>
</dbReference>
<feature type="compositionally biased region" description="Polar residues" evidence="16">
    <location>
        <begin position="1047"/>
        <end position="1057"/>
    </location>
</feature>
<feature type="domain" description="PHD-type" evidence="17">
    <location>
        <begin position="148"/>
        <end position="206"/>
    </location>
</feature>
<dbReference type="Gene3D" id="3.30.60.60">
    <property type="entry name" value="N-acetyl transferase-like"/>
    <property type="match status" value="1"/>
</dbReference>
<dbReference type="STRING" id="1108050.A0A0B7FER1"/>
<feature type="domain" description="PHD-type" evidence="17">
    <location>
        <begin position="203"/>
        <end position="253"/>
    </location>
</feature>
<feature type="compositionally biased region" description="Polar residues" evidence="16">
    <location>
        <begin position="882"/>
        <end position="900"/>
    </location>
</feature>
<feature type="compositionally biased region" description="Acidic residues" evidence="16">
    <location>
        <begin position="1077"/>
        <end position="1105"/>
    </location>
</feature>
<evidence type="ECO:0000256" key="13">
    <source>
        <dbReference type="ARBA" id="ARBA00023242"/>
    </source>
</evidence>
<evidence type="ECO:0000259" key="18">
    <source>
        <dbReference type="PROSITE" id="PS51726"/>
    </source>
</evidence>
<evidence type="ECO:0000256" key="5">
    <source>
        <dbReference type="ARBA" id="ARBA00022723"/>
    </source>
</evidence>
<evidence type="ECO:0000256" key="8">
    <source>
        <dbReference type="ARBA" id="ARBA00022833"/>
    </source>
</evidence>
<dbReference type="Pfam" id="PF00628">
    <property type="entry name" value="PHD"/>
    <property type="match status" value="2"/>
</dbReference>
<dbReference type="InterPro" id="IPR001965">
    <property type="entry name" value="Znf_PHD"/>
</dbReference>
<organism evidence="19 20">
    <name type="scientific">Thanatephorus cucumeris (strain AG1-IB / isolate 7/3/14)</name>
    <name type="common">Lettuce bottom rot fungus</name>
    <name type="synonym">Rhizoctonia solani</name>
    <dbReference type="NCBI Taxonomy" id="1108050"/>
    <lineage>
        <taxon>Eukaryota</taxon>
        <taxon>Fungi</taxon>
        <taxon>Dikarya</taxon>
        <taxon>Basidiomycota</taxon>
        <taxon>Agaricomycotina</taxon>
        <taxon>Agaricomycetes</taxon>
        <taxon>Cantharellales</taxon>
        <taxon>Ceratobasidiaceae</taxon>
        <taxon>Rhizoctonia</taxon>
        <taxon>Rhizoctonia solani AG-1</taxon>
    </lineage>
</organism>
<dbReference type="GO" id="GO:1990467">
    <property type="term" value="C:NuA3a histone acetyltransferase complex"/>
    <property type="evidence" value="ECO:0007669"/>
    <property type="project" value="TreeGrafter"/>
</dbReference>
<keyword evidence="13 15" id="KW-0539">Nucleus</keyword>
<keyword evidence="19" id="KW-0012">Acyltransferase</keyword>
<keyword evidence="7 14" id="KW-0863">Zinc-finger</keyword>
<feature type="compositionally biased region" description="Low complexity" evidence="16">
    <location>
        <begin position="368"/>
        <end position="381"/>
    </location>
</feature>
<keyword evidence="20" id="KW-1185">Reference proteome</keyword>
<evidence type="ECO:0000256" key="3">
    <source>
        <dbReference type="ARBA" id="ARBA00013184"/>
    </source>
</evidence>
<evidence type="ECO:0000256" key="9">
    <source>
        <dbReference type="ARBA" id="ARBA00022853"/>
    </source>
</evidence>
<feature type="compositionally biased region" description="Basic and acidic residues" evidence="16">
    <location>
        <begin position="306"/>
        <end position="319"/>
    </location>
</feature>
<dbReference type="GO" id="GO:0004402">
    <property type="term" value="F:histone acetyltransferase activity"/>
    <property type="evidence" value="ECO:0007669"/>
    <property type="project" value="InterPro"/>
</dbReference>
<evidence type="ECO:0000256" key="11">
    <source>
        <dbReference type="ARBA" id="ARBA00023015"/>
    </source>
</evidence>
<keyword evidence="12" id="KW-0804">Transcription</keyword>
<dbReference type="SUPFAM" id="SSF55729">
    <property type="entry name" value="Acyl-CoA N-acyltransferases (Nat)"/>
    <property type="match status" value="1"/>
</dbReference>
<reference evidence="19 20" key="1">
    <citation type="submission" date="2014-11" db="EMBL/GenBank/DDBJ databases">
        <authorList>
            <person name="Wibberg Daniel"/>
        </authorList>
    </citation>
    <scope>NUCLEOTIDE SEQUENCE [LARGE SCALE GENOMIC DNA]</scope>
    <source>
        <strain evidence="19">Rhizoctonia solani AG1-IB 7/3/14</strain>
    </source>
</reference>
<dbReference type="PROSITE" id="PS50016">
    <property type="entry name" value="ZF_PHD_2"/>
    <property type="match status" value="2"/>
</dbReference>
<dbReference type="FunFam" id="3.30.40.10:FF:000005">
    <property type="entry name" value="zinc finger protein isoform X1"/>
    <property type="match status" value="1"/>
</dbReference>
<evidence type="ECO:0000256" key="10">
    <source>
        <dbReference type="ARBA" id="ARBA00022990"/>
    </source>
</evidence>
<dbReference type="InterPro" id="IPR016181">
    <property type="entry name" value="Acyl_CoA_acyltransferase"/>
</dbReference>
<evidence type="ECO:0000256" key="14">
    <source>
        <dbReference type="PROSITE-ProRule" id="PRU00146"/>
    </source>
</evidence>
<dbReference type="GO" id="GO:0006357">
    <property type="term" value="P:regulation of transcription by RNA polymerase II"/>
    <property type="evidence" value="ECO:0007669"/>
    <property type="project" value="TreeGrafter"/>
</dbReference>
<keyword evidence="5" id="KW-0479">Metal-binding</keyword>
<feature type="compositionally biased region" description="Acidic residues" evidence="16">
    <location>
        <begin position="760"/>
        <end position="775"/>
    </location>
</feature>
<dbReference type="EC" id="2.3.1.48" evidence="3 15"/>
<evidence type="ECO:0000256" key="2">
    <source>
        <dbReference type="ARBA" id="ARBA00010107"/>
    </source>
</evidence>
<name>A0A0B7FER1_THACB</name>
<feature type="region of interest" description="Disordered" evidence="16">
    <location>
        <begin position="666"/>
        <end position="703"/>
    </location>
</feature>
<evidence type="ECO:0000256" key="15">
    <source>
        <dbReference type="RuleBase" id="RU361211"/>
    </source>
</evidence>
<dbReference type="GO" id="GO:0008270">
    <property type="term" value="F:zinc ion binding"/>
    <property type="evidence" value="ECO:0007669"/>
    <property type="project" value="UniProtKB-KW"/>
</dbReference>
<evidence type="ECO:0000256" key="1">
    <source>
        <dbReference type="ARBA" id="ARBA00004123"/>
    </source>
</evidence>
<dbReference type="SUPFAM" id="SSF57903">
    <property type="entry name" value="FYVE/PHD zinc finger"/>
    <property type="match status" value="2"/>
</dbReference>
<dbReference type="InterPro" id="IPR011011">
    <property type="entry name" value="Znf_FYVE_PHD"/>
</dbReference>
<dbReference type="PROSITE" id="PS51726">
    <property type="entry name" value="MYST_HAT"/>
    <property type="match status" value="1"/>
</dbReference>
<keyword evidence="10" id="KW-0007">Acetylation</keyword>
<comment type="catalytic activity">
    <reaction evidence="15">
        <text>L-lysyl-[protein] + acetyl-CoA = N(6)-acetyl-L-lysyl-[protein] + CoA + H(+)</text>
        <dbReference type="Rhea" id="RHEA:45948"/>
        <dbReference type="Rhea" id="RHEA-COMP:9752"/>
        <dbReference type="Rhea" id="RHEA-COMP:10731"/>
        <dbReference type="ChEBI" id="CHEBI:15378"/>
        <dbReference type="ChEBI" id="CHEBI:29969"/>
        <dbReference type="ChEBI" id="CHEBI:57287"/>
        <dbReference type="ChEBI" id="CHEBI:57288"/>
        <dbReference type="ChEBI" id="CHEBI:61930"/>
        <dbReference type="EC" id="2.3.1.48"/>
    </reaction>
</comment>
<keyword evidence="9" id="KW-0156">Chromatin regulator</keyword>
<dbReference type="EMBL" id="LN679101">
    <property type="protein sequence ID" value="CEL55419.1"/>
    <property type="molecule type" value="Genomic_DNA"/>
</dbReference>
<evidence type="ECO:0000256" key="7">
    <source>
        <dbReference type="ARBA" id="ARBA00022771"/>
    </source>
</evidence>
<feature type="compositionally biased region" description="Basic residues" evidence="16">
    <location>
        <begin position="675"/>
        <end position="685"/>
    </location>
</feature>
<sequence length="1105" mass="120730">MPALAFPVATATAGWMGYETNAQAIGMDIPIDPSLLNDAPMSESQGAADGIEGAMDGMMGERWFGGPGVMEVGDGWAGGCIQDDHRGDPGLGVPPSLEEQEQAALLPPTPPLSLTQPTYSKHDRKKRRRPPRPKDRDKDKDILAPLIDMDCSFCGGDQDSNRHGIAEKMASCAHCGRSGHPSCMEIPQLGDIIRSYPWRCQECKECEICKAKGDDSKMLFCDQCDRGWHCDCLTPPLSRAPRGKWSCPMCYTKEPPAPPAAPPNSSSSKPPNRSRRKDPANSKSLSKSPVPPRAKRAVPQVLTPETESHEVDEYIEERPPSPSPSLASQPPLPPSEPEPEPEPRAIPFPTISPQTSTSPRHTLRFKRTSTTQQPQSSPTRPIKVRIRLTSKSDNEGPNKGTTEADSEGANDPFGGILSAADADTSKTVVGPADKERFDKSRADAEARIQKLSAVGSSSYFATTSSSTYQLPGFAPPPPIRALRSRASPPPTTPTISTPGGIPPPNNTSASNGLRIKTIRFGQFDIDTWYDAPFPEEFSNIPEGRLWMCEFCLKYMKSGFQAGRHKMKCKMRCPPGDEIYRDGPISVFEVDGRKNKKEGRTGTPERPLSALGALSYKNYWKLSIMLFLHKAQGRIRIRDISAATCITPEDVFETLRENKLIAGPGISTHSVANALPRKRGPGRPPRKPVEKKDDGHGHEPSAPVVLPRKYTIRWSTAEVDSYVQNWERKGHLRLKPDRLKWVPYRLTRHPSTADQQRIDDAEQSESDDEPVSDVSEDLGGPVQPPPPPVLVVNTLIARKTRSRVPTSHPSDDEADEDEDVAPHSMTRRSGSRQSTQTPGRNDTPERRNLRSSVLGSSMLTRKASLGSNLGIGRRGSPDGTPLTLRTRTRSMQFLKGEQTTPIRPATPLRRETRGRPLRQDKEEREQIMSDEELQVTIPVRNKNPRRSSPVRKRRRIESSPEVTPAPISPGRNRTRNGGSPTGDGPPTQRAERERSVSLGSGMVYDDVPPPLGLNGNYPPAAVSTPPQAPLSASSVSLPAGPPGDPTYPFTSDDGSPLTSVKEELTDVASEGPALMGEFYDDDALGDEDAEGEPDEDAEGEVDESLL</sequence>
<dbReference type="GO" id="GO:0003712">
    <property type="term" value="F:transcription coregulator activity"/>
    <property type="evidence" value="ECO:0007669"/>
    <property type="project" value="TreeGrafter"/>
</dbReference>
<feature type="compositionally biased region" description="Basic and acidic residues" evidence="16">
    <location>
        <begin position="132"/>
        <end position="141"/>
    </location>
</feature>
<feature type="region of interest" description="Disordered" evidence="16">
    <location>
        <begin position="256"/>
        <end position="427"/>
    </location>
</feature>
<feature type="compositionally biased region" description="Basic and acidic residues" evidence="16">
    <location>
        <begin position="686"/>
        <end position="698"/>
    </location>
</feature>
<evidence type="ECO:0000256" key="12">
    <source>
        <dbReference type="ARBA" id="ARBA00023163"/>
    </source>
</evidence>
<dbReference type="AlphaFoldDB" id="A0A0B7FER1"/>
<dbReference type="GO" id="GO:0005634">
    <property type="term" value="C:nucleus"/>
    <property type="evidence" value="ECO:0007669"/>
    <property type="project" value="UniProtKB-SubCell"/>
</dbReference>
<feature type="compositionally biased region" description="Basic residues" evidence="16">
    <location>
        <begin position="941"/>
        <end position="954"/>
    </location>
</feature>
<dbReference type="Gene3D" id="1.10.10.10">
    <property type="entry name" value="Winged helix-like DNA-binding domain superfamily/Winged helix DNA-binding domain"/>
    <property type="match status" value="1"/>
</dbReference>
<evidence type="ECO:0000256" key="6">
    <source>
        <dbReference type="ARBA" id="ARBA00022737"/>
    </source>
</evidence>
<dbReference type="PANTHER" id="PTHR10615:SF161">
    <property type="entry name" value="HISTONE ACETYLTRANSFERASE KAT7"/>
    <property type="match status" value="1"/>
</dbReference>
<dbReference type="SMART" id="SM00249">
    <property type="entry name" value="PHD"/>
    <property type="match status" value="2"/>
</dbReference>
<dbReference type="Pfam" id="PF01853">
    <property type="entry name" value="MOZ_SAS"/>
    <property type="match status" value="1"/>
</dbReference>
<evidence type="ECO:0000256" key="4">
    <source>
        <dbReference type="ARBA" id="ARBA00022679"/>
    </source>
</evidence>
<dbReference type="GO" id="GO:0003682">
    <property type="term" value="F:chromatin binding"/>
    <property type="evidence" value="ECO:0007669"/>
    <property type="project" value="TreeGrafter"/>
</dbReference>
<dbReference type="Pfam" id="PF17772">
    <property type="entry name" value="zf-MYST"/>
    <property type="match status" value="1"/>
</dbReference>
<feature type="compositionally biased region" description="Polar residues" evidence="16">
    <location>
        <begin position="849"/>
        <end position="858"/>
    </location>
</feature>
<comment type="subcellular location">
    <subcellularLocation>
        <location evidence="1 15">Nucleus</location>
    </subcellularLocation>
</comment>
<feature type="compositionally biased region" description="Polar residues" evidence="16">
    <location>
        <begin position="830"/>
        <end position="839"/>
    </location>
</feature>
<feature type="compositionally biased region" description="Basic and acidic residues" evidence="16">
    <location>
        <begin position="907"/>
        <end position="926"/>
    </location>
</feature>
<feature type="compositionally biased region" description="Low complexity" evidence="16">
    <location>
        <begin position="1028"/>
        <end position="1037"/>
    </location>
</feature>
<feature type="region of interest" description="Disordered" evidence="16">
    <location>
        <begin position="749"/>
        <end position="1105"/>
    </location>
</feature>
<dbReference type="InterPro" id="IPR040706">
    <property type="entry name" value="Zf-MYST"/>
</dbReference>
<dbReference type="FunFam" id="3.30.60.60:FF:000001">
    <property type="entry name" value="Histone acetyltransferase"/>
    <property type="match status" value="1"/>
</dbReference>
<keyword evidence="11" id="KW-0805">Transcription regulation</keyword>
<feature type="compositionally biased region" description="Polar residues" evidence="16">
    <location>
        <begin position="351"/>
        <end position="360"/>
    </location>
</feature>
<dbReference type="Proteomes" id="UP000059188">
    <property type="component" value="Unassembled WGS sequence"/>
</dbReference>
<proteinExistence type="inferred from homology"/>
<dbReference type="CDD" id="cd15527">
    <property type="entry name" value="PHD2_KAT6A_6B"/>
    <property type="match status" value="1"/>
</dbReference>
<keyword evidence="8" id="KW-0862">Zinc</keyword>
<comment type="similarity">
    <text evidence="2 15">Belongs to the MYST (SAS/MOZ) family.</text>
</comment>
<keyword evidence="6" id="KW-0677">Repeat</keyword>
<feature type="region of interest" description="Disordered" evidence="16">
    <location>
        <begin position="483"/>
        <end position="511"/>
    </location>
</feature>
<feature type="region of interest" description="Disordered" evidence="16">
    <location>
        <begin position="78"/>
        <end position="141"/>
    </location>
</feature>
<dbReference type="InterPro" id="IPR013083">
    <property type="entry name" value="Znf_RING/FYVE/PHD"/>
</dbReference>
<feature type="domain" description="MYST-type HAT" evidence="18">
    <location>
        <begin position="510"/>
        <end position="742"/>
    </location>
</feature>
<keyword evidence="4 19" id="KW-0808">Transferase</keyword>
<dbReference type="InterPro" id="IPR050603">
    <property type="entry name" value="MYST_HAT"/>
</dbReference>
<dbReference type="InterPro" id="IPR019787">
    <property type="entry name" value="Znf_PHD-finger"/>
</dbReference>
<evidence type="ECO:0000313" key="19">
    <source>
        <dbReference type="EMBL" id="CEL55419.1"/>
    </source>
</evidence>
<dbReference type="OrthoDB" id="787137at2759"/>
<evidence type="ECO:0000259" key="17">
    <source>
        <dbReference type="PROSITE" id="PS50016"/>
    </source>
</evidence>
<accession>A0A0B7FER1</accession>
<gene>
    <name evidence="19" type="primary">Dpf1</name>
    <name evidence="19" type="ORF">RSOLAG1IB_01430</name>
</gene>
<dbReference type="InterPro" id="IPR036388">
    <property type="entry name" value="WH-like_DNA-bd_sf"/>
</dbReference>
<dbReference type="Gene3D" id="3.30.40.10">
    <property type="entry name" value="Zinc/RING finger domain, C3HC4 (zinc finger)"/>
    <property type="match status" value="1"/>
</dbReference>
<protein>
    <recommendedName>
        <fullName evidence="3 15">Histone acetyltransferase</fullName>
        <ecNumber evidence="3 15">2.3.1.48</ecNumber>
    </recommendedName>
</protein>
<dbReference type="PANTHER" id="PTHR10615">
    <property type="entry name" value="HISTONE ACETYLTRANSFERASE"/>
    <property type="match status" value="1"/>
</dbReference>
<dbReference type="InterPro" id="IPR002717">
    <property type="entry name" value="HAT_MYST-type"/>
</dbReference>
<evidence type="ECO:0000313" key="20">
    <source>
        <dbReference type="Proteomes" id="UP000059188"/>
    </source>
</evidence>
<feature type="compositionally biased region" description="Basic residues" evidence="16">
    <location>
        <begin position="122"/>
        <end position="131"/>
    </location>
</feature>